<evidence type="ECO:0000313" key="7">
    <source>
        <dbReference type="EMBL" id="CAB4610787.1"/>
    </source>
</evidence>
<feature type="transmembrane region" description="Helical" evidence="6">
    <location>
        <begin position="186"/>
        <end position="204"/>
    </location>
</feature>
<sequence>MAKDKTTQKIGLVGAIAIGLASMLGAGVFVVFRETFAISGSLFLAAIGLAALVSVLNAASVYQLAKRISRPGGIYTYSREMVNQPTSFVAGFAFVFGKIGSIAAIALVVQEYLTPELKFWPAAAAIAVLTLINISGINRTAAVAAVLATTTTLFFVVILTSAVLPAASVSAQPVAEVLSAAGGSSFAQLVSAASVMFFAFAGYARVATLGDEVRDPKRNIPRAIVITLTVVTLLYFGLAQTLLTQLGLSLGFVEAPFVALTALIAPWMPGWLVIGVAAAAGLGSMLALLAGVSRTAATMAEDGELPPMLSRRNRAGAPWLAEVIVGAGAIALLFVGELSWVIGFSSFSVLLYYAIGHLSAWLIPEIGAAVRVVAFVGFGLCALLAVAVPGPAVWVSVLILAAALAVRWLARGLISRA</sequence>
<feature type="transmembrane region" description="Helical" evidence="6">
    <location>
        <begin position="268"/>
        <end position="289"/>
    </location>
</feature>
<evidence type="ECO:0000256" key="4">
    <source>
        <dbReference type="ARBA" id="ARBA00022989"/>
    </source>
</evidence>
<feature type="transmembrane region" description="Helical" evidence="6">
    <location>
        <begin position="368"/>
        <end position="386"/>
    </location>
</feature>
<keyword evidence="4 6" id="KW-1133">Transmembrane helix</keyword>
<feature type="transmembrane region" description="Helical" evidence="6">
    <location>
        <begin position="317"/>
        <end position="335"/>
    </location>
</feature>
<dbReference type="Gene3D" id="1.20.1740.10">
    <property type="entry name" value="Amino acid/polyamine transporter I"/>
    <property type="match status" value="1"/>
</dbReference>
<keyword evidence="5 6" id="KW-0472">Membrane</keyword>
<evidence type="ECO:0000256" key="3">
    <source>
        <dbReference type="ARBA" id="ARBA00022692"/>
    </source>
</evidence>
<evidence type="ECO:0000256" key="2">
    <source>
        <dbReference type="ARBA" id="ARBA00022475"/>
    </source>
</evidence>
<dbReference type="PANTHER" id="PTHR42770:SF7">
    <property type="entry name" value="MEMBRANE PROTEIN"/>
    <property type="match status" value="1"/>
</dbReference>
<feature type="transmembrane region" description="Helical" evidence="6">
    <location>
        <begin position="12"/>
        <end position="32"/>
    </location>
</feature>
<feature type="transmembrane region" description="Helical" evidence="6">
    <location>
        <begin position="224"/>
        <end position="248"/>
    </location>
</feature>
<dbReference type="PIRSF" id="PIRSF006060">
    <property type="entry name" value="AA_transporter"/>
    <property type="match status" value="1"/>
</dbReference>
<dbReference type="InterPro" id="IPR050367">
    <property type="entry name" value="APC_superfamily"/>
</dbReference>
<evidence type="ECO:0000256" key="1">
    <source>
        <dbReference type="ARBA" id="ARBA00004651"/>
    </source>
</evidence>
<dbReference type="Pfam" id="PF13520">
    <property type="entry name" value="AA_permease_2"/>
    <property type="match status" value="1"/>
</dbReference>
<feature type="transmembrane region" description="Helical" evidence="6">
    <location>
        <begin position="38"/>
        <end position="65"/>
    </location>
</feature>
<comment type="subcellular location">
    <subcellularLocation>
        <location evidence="1">Cell membrane</location>
        <topology evidence="1">Multi-pass membrane protein</topology>
    </subcellularLocation>
</comment>
<dbReference type="GO" id="GO:0022857">
    <property type="term" value="F:transmembrane transporter activity"/>
    <property type="evidence" value="ECO:0007669"/>
    <property type="project" value="InterPro"/>
</dbReference>
<feature type="transmembrane region" description="Helical" evidence="6">
    <location>
        <begin position="144"/>
        <end position="166"/>
    </location>
</feature>
<feature type="transmembrane region" description="Helical" evidence="6">
    <location>
        <begin position="392"/>
        <end position="410"/>
    </location>
</feature>
<evidence type="ECO:0000256" key="5">
    <source>
        <dbReference type="ARBA" id="ARBA00023136"/>
    </source>
</evidence>
<dbReference type="GO" id="GO:0005886">
    <property type="term" value="C:plasma membrane"/>
    <property type="evidence" value="ECO:0007669"/>
    <property type="project" value="UniProtKB-SubCell"/>
</dbReference>
<dbReference type="EMBL" id="CAEZUW010000047">
    <property type="protein sequence ID" value="CAB4610787.1"/>
    <property type="molecule type" value="Genomic_DNA"/>
</dbReference>
<gene>
    <name evidence="7" type="ORF">UFOPK1855_00405</name>
</gene>
<dbReference type="AlphaFoldDB" id="A0A6J6HBH7"/>
<dbReference type="InterPro" id="IPR002293">
    <property type="entry name" value="AA/rel_permease1"/>
</dbReference>
<accession>A0A6J6HBH7</accession>
<keyword evidence="2" id="KW-1003">Cell membrane</keyword>
<feature type="transmembrane region" description="Helical" evidence="6">
    <location>
        <begin position="341"/>
        <end position="361"/>
    </location>
</feature>
<feature type="transmembrane region" description="Helical" evidence="6">
    <location>
        <begin position="86"/>
        <end position="107"/>
    </location>
</feature>
<evidence type="ECO:0000256" key="6">
    <source>
        <dbReference type="SAM" id="Phobius"/>
    </source>
</evidence>
<name>A0A6J6HBH7_9ZZZZ</name>
<proteinExistence type="predicted"/>
<organism evidence="7">
    <name type="scientific">freshwater metagenome</name>
    <dbReference type="NCBI Taxonomy" id="449393"/>
    <lineage>
        <taxon>unclassified sequences</taxon>
        <taxon>metagenomes</taxon>
        <taxon>ecological metagenomes</taxon>
    </lineage>
</organism>
<feature type="transmembrane region" description="Helical" evidence="6">
    <location>
        <begin position="119"/>
        <end position="137"/>
    </location>
</feature>
<dbReference type="PANTHER" id="PTHR42770">
    <property type="entry name" value="AMINO ACID TRANSPORTER-RELATED"/>
    <property type="match status" value="1"/>
</dbReference>
<keyword evidence="3 6" id="KW-0812">Transmembrane</keyword>
<reference evidence="7" key="1">
    <citation type="submission" date="2020-05" db="EMBL/GenBank/DDBJ databases">
        <authorList>
            <person name="Chiriac C."/>
            <person name="Salcher M."/>
            <person name="Ghai R."/>
            <person name="Kavagutti S V."/>
        </authorList>
    </citation>
    <scope>NUCLEOTIDE SEQUENCE</scope>
</reference>
<protein>
    <submittedName>
        <fullName evidence="7">Unannotated protein</fullName>
    </submittedName>
</protein>